<name>A0A9W6H465_9MICO</name>
<gene>
    <name evidence="1" type="ORF">GCM10017576_23350</name>
</gene>
<accession>A0A9W6H465</accession>
<organism evidence="1 2">
    <name type="scientific">Microbacterium barkeri</name>
    <dbReference type="NCBI Taxonomy" id="33917"/>
    <lineage>
        <taxon>Bacteria</taxon>
        <taxon>Bacillati</taxon>
        <taxon>Actinomycetota</taxon>
        <taxon>Actinomycetes</taxon>
        <taxon>Micrococcales</taxon>
        <taxon>Microbacteriaceae</taxon>
        <taxon>Microbacterium</taxon>
    </lineage>
</organism>
<evidence type="ECO:0000313" key="1">
    <source>
        <dbReference type="EMBL" id="GLJ62205.1"/>
    </source>
</evidence>
<dbReference type="RefSeq" id="WP_271173896.1">
    <property type="nucleotide sequence ID" value="NZ_BSEJ01000011.1"/>
</dbReference>
<dbReference type="AlphaFoldDB" id="A0A9W6H465"/>
<comment type="caution">
    <text evidence="1">The sequence shown here is derived from an EMBL/GenBank/DDBJ whole genome shotgun (WGS) entry which is preliminary data.</text>
</comment>
<proteinExistence type="predicted"/>
<reference evidence="1" key="1">
    <citation type="journal article" date="2014" name="Int. J. Syst. Evol. Microbiol.">
        <title>Complete genome sequence of Corynebacterium casei LMG S-19264T (=DSM 44701T), isolated from a smear-ripened cheese.</title>
        <authorList>
            <consortium name="US DOE Joint Genome Institute (JGI-PGF)"/>
            <person name="Walter F."/>
            <person name="Albersmeier A."/>
            <person name="Kalinowski J."/>
            <person name="Ruckert C."/>
        </authorList>
    </citation>
    <scope>NUCLEOTIDE SEQUENCE</scope>
    <source>
        <strain evidence="1">VKM Ac-1020</strain>
    </source>
</reference>
<keyword evidence="2" id="KW-1185">Reference proteome</keyword>
<dbReference type="Proteomes" id="UP001142462">
    <property type="component" value="Unassembled WGS sequence"/>
</dbReference>
<dbReference type="EMBL" id="BSEJ01000011">
    <property type="protein sequence ID" value="GLJ62205.1"/>
    <property type="molecule type" value="Genomic_DNA"/>
</dbReference>
<evidence type="ECO:0000313" key="2">
    <source>
        <dbReference type="Proteomes" id="UP001142462"/>
    </source>
</evidence>
<reference evidence="1" key="2">
    <citation type="submission" date="2023-01" db="EMBL/GenBank/DDBJ databases">
        <authorList>
            <person name="Sun Q."/>
            <person name="Evtushenko L."/>
        </authorList>
    </citation>
    <scope>NUCLEOTIDE SEQUENCE</scope>
    <source>
        <strain evidence="1">VKM Ac-1020</strain>
    </source>
</reference>
<protein>
    <submittedName>
        <fullName evidence="1">Uncharacterized protein</fullName>
    </submittedName>
</protein>
<sequence>MTTAATDEEIIEFFEENFGLPEVEQNIDGCWHALLCEITVPLEDPDILMGGFRAEPADTERAHCDHTCDCAYFKKVPRAAELFGLTAAQIADGDYELAPRFADQLHD</sequence>